<accession>A0A382EGT4</accession>
<keyword evidence="1" id="KW-0812">Transmembrane</keyword>
<keyword evidence="1" id="KW-1133">Transmembrane helix</keyword>
<keyword evidence="1" id="KW-0472">Membrane</keyword>
<organism evidence="2">
    <name type="scientific">marine metagenome</name>
    <dbReference type="NCBI Taxonomy" id="408172"/>
    <lineage>
        <taxon>unclassified sequences</taxon>
        <taxon>metagenomes</taxon>
        <taxon>ecological metagenomes</taxon>
    </lineage>
</organism>
<name>A0A382EGT4_9ZZZZ</name>
<reference evidence="2" key="1">
    <citation type="submission" date="2018-05" db="EMBL/GenBank/DDBJ databases">
        <authorList>
            <person name="Lanie J.A."/>
            <person name="Ng W.-L."/>
            <person name="Kazmierczak K.M."/>
            <person name="Andrzejewski T.M."/>
            <person name="Davidsen T.M."/>
            <person name="Wayne K.J."/>
            <person name="Tettelin H."/>
            <person name="Glass J.I."/>
            <person name="Rusch D."/>
            <person name="Podicherti R."/>
            <person name="Tsui H.-C.T."/>
            <person name="Winkler M.E."/>
        </authorList>
    </citation>
    <scope>NUCLEOTIDE SEQUENCE</scope>
</reference>
<feature type="non-terminal residue" evidence="2">
    <location>
        <position position="57"/>
    </location>
</feature>
<feature type="transmembrane region" description="Helical" evidence="1">
    <location>
        <begin position="7"/>
        <end position="26"/>
    </location>
</feature>
<evidence type="ECO:0000256" key="1">
    <source>
        <dbReference type="SAM" id="Phobius"/>
    </source>
</evidence>
<proteinExistence type="predicted"/>
<sequence>MGHKADIRWLALGALAGLVVAGYGILRQSTVDTKLPKTIVARVNTTMIDKDVFDQTL</sequence>
<gene>
    <name evidence="2" type="ORF">METZ01_LOCUS202138</name>
</gene>
<evidence type="ECO:0000313" key="2">
    <source>
        <dbReference type="EMBL" id="SVB49284.1"/>
    </source>
</evidence>
<protein>
    <submittedName>
        <fullName evidence="2">Uncharacterized protein</fullName>
    </submittedName>
</protein>
<dbReference type="EMBL" id="UINC01044186">
    <property type="protein sequence ID" value="SVB49284.1"/>
    <property type="molecule type" value="Genomic_DNA"/>
</dbReference>
<dbReference type="AlphaFoldDB" id="A0A382EGT4"/>